<dbReference type="Proteomes" id="UP001177021">
    <property type="component" value="Unassembled WGS sequence"/>
</dbReference>
<gene>
    <name evidence="1" type="ORF">MILVUS5_LOCUS21344</name>
</gene>
<dbReference type="EMBL" id="CASHSV030000206">
    <property type="protein sequence ID" value="CAJ2654124.1"/>
    <property type="molecule type" value="Genomic_DNA"/>
</dbReference>
<keyword evidence="2" id="KW-1185">Reference proteome</keyword>
<reference evidence="1" key="1">
    <citation type="submission" date="2023-10" db="EMBL/GenBank/DDBJ databases">
        <authorList>
            <person name="Rodriguez Cubillos JULIANA M."/>
            <person name="De Vega J."/>
        </authorList>
    </citation>
    <scope>NUCLEOTIDE SEQUENCE</scope>
</reference>
<comment type="caution">
    <text evidence="1">The sequence shown here is derived from an EMBL/GenBank/DDBJ whole genome shotgun (WGS) entry which is preliminary data.</text>
</comment>
<accession>A0ACB0K9X9</accession>
<name>A0ACB0K9X9_TRIPR</name>
<evidence type="ECO:0000313" key="1">
    <source>
        <dbReference type="EMBL" id="CAJ2654124.1"/>
    </source>
</evidence>
<proteinExistence type="predicted"/>
<sequence>MTTMNEFPPRVLESLDSMDAFHISSPNLQRLHEFLAEEFEVIDFDGISCVDVDGAIDNLNLETDDVLDNMLRNTLDDYTKNYEFEAVKLSKTTTLENHQHQNSVEPETEDTGGDVSLLQSSQTESFYINLEADECVNYSTPSSSVSDNIAADATFSHKGFSPYNGDDCLCSEYNDNRIGGQCNLMNGEASGQGIELAQPLNTSSMVLKEHFVPGAILGTSPRRSKSFDQRSSKSNHCFNGSISTMEKYTDLSEHLQAEHLKAKSSLDTSSCVTDELKIIEYFPVEEKSRSYPMSIEYIQQHLHILSDSATAINFPDMDDSDDIEIIENFPVQNKSRSSLEDGRREKYCTPTENHEHFPDMYDYAPISNEVFNDDVQIIDNLSDSAAAINFPDMDDSDDIEIFENFPVQNKSRSSLEDGRREKYCTPTENLEHFPDMYDYAPISNEVFNDDVQIIDNLKLDWSPTLQMHRVSNAAVDNEVFNDDVQIIDNIKLDFWAEPPAKKMRLMHFPGGSDAILTSFTCT</sequence>
<protein>
    <submittedName>
        <fullName evidence="1">Uncharacterized protein</fullName>
    </submittedName>
</protein>
<organism evidence="1 2">
    <name type="scientific">Trifolium pratense</name>
    <name type="common">Red clover</name>
    <dbReference type="NCBI Taxonomy" id="57577"/>
    <lineage>
        <taxon>Eukaryota</taxon>
        <taxon>Viridiplantae</taxon>
        <taxon>Streptophyta</taxon>
        <taxon>Embryophyta</taxon>
        <taxon>Tracheophyta</taxon>
        <taxon>Spermatophyta</taxon>
        <taxon>Magnoliopsida</taxon>
        <taxon>eudicotyledons</taxon>
        <taxon>Gunneridae</taxon>
        <taxon>Pentapetalae</taxon>
        <taxon>rosids</taxon>
        <taxon>fabids</taxon>
        <taxon>Fabales</taxon>
        <taxon>Fabaceae</taxon>
        <taxon>Papilionoideae</taxon>
        <taxon>50 kb inversion clade</taxon>
        <taxon>NPAAA clade</taxon>
        <taxon>Hologalegina</taxon>
        <taxon>IRL clade</taxon>
        <taxon>Trifolieae</taxon>
        <taxon>Trifolium</taxon>
    </lineage>
</organism>
<evidence type="ECO:0000313" key="2">
    <source>
        <dbReference type="Proteomes" id="UP001177021"/>
    </source>
</evidence>